<dbReference type="EMBL" id="FOKG01000008">
    <property type="protein sequence ID" value="SFB34072.1"/>
    <property type="molecule type" value="Genomic_DNA"/>
</dbReference>
<dbReference type="RefSeq" id="WP_091673966.1">
    <property type="nucleotide sequence ID" value="NZ_FOKG01000008.1"/>
</dbReference>
<proteinExistence type="predicted"/>
<dbReference type="STRING" id="490629.SAMN05216266_108269"/>
<dbReference type="OrthoDB" id="3534574at2"/>
<dbReference type="Pfam" id="PF08044">
    <property type="entry name" value="DUF1707"/>
    <property type="match status" value="1"/>
</dbReference>
<keyword evidence="1" id="KW-0472">Membrane</keyword>
<keyword evidence="1" id="KW-0812">Transmembrane</keyword>
<evidence type="ECO:0000313" key="4">
    <source>
        <dbReference type="Proteomes" id="UP000243799"/>
    </source>
</evidence>
<dbReference type="AlphaFoldDB" id="A0A1I1A977"/>
<name>A0A1I1A977_9PSEU</name>
<keyword evidence="4" id="KW-1185">Reference proteome</keyword>
<keyword evidence="1" id="KW-1133">Transmembrane helix</keyword>
<dbReference type="InterPro" id="IPR012551">
    <property type="entry name" value="DUF1707_SHOCT-like"/>
</dbReference>
<feature type="transmembrane region" description="Helical" evidence="1">
    <location>
        <begin position="112"/>
        <end position="132"/>
    </location>
</feature>
<accession>A0A1I1A977</accession>
<dbReference type="PANTHER" id="PTHR40763">
    <property type="entry name" value="MEMBRANE PROTEIN-RELATED"/>
    <property type="match status" value="1"/>
</dbReference>
<feature type="domain" description="DUF1707" evidence="2">
    <location>
        <begin position="8"/>
        <end position="60"/>
    </location>
</feature>
<dbReference type="PANTHER" id="PTHR40763:SF5">
    <property type="entry name" value="MEMBRANE PROTEIN"/>
    <property type="match status" value="1"/>
</dbReference>
<evidence type="ECO:0000259" key="2">
    <source>
        <dbReference type="Pfam" id="PF08044"/>
    </source>
</evidence>
<evidence type="ECO:0000256" key="1">
    <source>
        <dbReference type="SAM" id="Phobius"/>
    </source>
</evidence>
<feature type="transmembrane region" description="Helical" evidence="1">
    <location>
        <begin position="89"/>
        <end position="106"/>
    </location>
</feature>
<reference evidence="4" key="1">
    <citation type="submission" date="2016-10" db="EMBL/GenBank/DDBJ databases">
        <authorList>
            <person name="Varghese N."/>
            <person name="Submissions S."/>
        </authorList>
    </citation>
    <scope>NUCLEOTIDE SEQUENCE [LARGE SCALE GENOMIC DNA]</scope>
    <source>
        <strain evidence="4">CGMCC 4.3568</strain>
    </source>
</reference>
<sequence length="135" mass="14570">MPADQPHLRLSDDERQDALDALSEHVRTGRLDIGEFGDRSSQVTSARTRGDLIPLFSDLPEPRPKFLSPYRPAAATPVRRPSQPPSQRLASAAVPIAAVVAIVLFFTVAKGFWLVFLIPAAVALLAGSLFGGRGR</sequence>
<protein>
    <recommendedName>
        <fullName evidence="2">DUF1707 domain-containing protein</fullName>
    </recommendedName>
</protein>
<evidence type="ECO:0000313" key="3">
    <source>
        <dbReference type="EMBL" id="SFB34072.1"/>
    </source>
</evidence>
<dbReference type="Proteomes" id="UP000243799">
    <property type="component" value="Unassembled WGS sequence"/>
</dbReference>
<organism evidence="3 4">
    <name type="scientific">Amycolatopsis marina</name>
    <dbReference type="NCBI Taxonomy" id="490629"/>
    <lineage>
        <taxon>Bacteria</taxon>
        <taxon>Bacillati</taxon>
        <taxon>Actinomycetota</taxon>
        <taxon>Actinomycetes</taxon>
        <taxon>Pseudonocardiales</taxon>
        <taxon>Pseudonocardiaceae</taxon>
        <taxon>Amycolatopsis</taxon>
    </lineage>
</organism>
<gene>
    <name evidence="3" type="ORF">SAMN05216266_108269</name>
</gene>